<dbReference type="Proteomes" id="UP001527882">
    <property type="component" value="Unassembled WGS sequence"/>
</dbReference>
<gene>
    <name evidence="2" type="ORF">O9H85_23170</name>
</gene>
<evidence type="ECO:0000313" key="2">
    <source>
        <dbReference type="EMBL" id="MCZ8515261.1"/>
    </source>
</evidence>
<evidence type="ECO:0000259" key="1">
    <source>
        <dbReference type="PROSITE" id="PS50003"/>
    </source>
</evidence>
<dbReference type="InterPro" id="IPR029016">
    <property type="entry name" value="GAF-like_dom_sf"/>
</dbReference>
<protein>
    <submittedName>
        <fullName evidence="2">GAF domain-containing protein</fullName>
    </submittedName>
</protein>
<accession>A0ABT4QEF2</accession>
<evidence type="ECO:0000313" key="3">
    <source>
        <dbReference type="Proteomes" id="UP001527882"/>
    </source>
</evidence>
<dbReference type="EMBL" id="JAQAGZ010000016">
    <property type="protein sequence ID" value="MCZ8515261.1"/>
    <property type="molecule type" value="Genomic_DNA"/>
</dbReference>
<dbReference type="PROSITE" id="PS50003">
    <property type="entry name" value="PH_DOMAIN"/>
    <property type="match status" value="1"/>
</dbReference>
<reference evidence="2 3" key="1">
    <citation type="submission" date="2022-12" db="EMBL/GenBank/DDBJ databases">
        <title>Draft genome sequence of Paenibacillus sp. dW9.</title>
        <authorList>
            <person name="Choi E.-W."/>
            <person name="Kim D.-U."/>
        </authorList>
    </citation>
    <scope>NUCLEOTIDE SEQUENCE [LARGE SCALE GENOMIC DNA]</scope>
    <source>
        <strain evidence="3">dW9</strain>
    </source>
</reference>
<dbReference type="Pfam" id="PF13185">
    <property type="entry name" value="GAF_2"/>
    <property type="match status" value="1"/>
</dbReference>
<keyword evidence="3" id="KW-1185">Reference proteome</keyword>
<feature type="domain" description="PH" evidence="1">
    <location>
        <begin position="1"/>
        <end position="20"/>
    </location>
</feature>
<dbReference type="InterPro" id="IPR003018">
    <property type="entry name" value="GAF"/>
</dbReference>
<dbReference type="Gene3D" id="3.30.450.40">
    <property type="match status" value="1"/>
</dbReference>
<proteinExistence type="predicted"/>
<dbReference type="InterPro" id="IPR001849">
    <property type="entry name" value="PH_domain"/>
</dbReference>
<sequence length="146" mass="16366">MNNNRNEMMDWLLSLRNAVEGDFASLALRGGDGRLYRWTYTSGSVSGRCEAMSFRIGQGIGGQTLRIGRMVIWNPDTPETVRLRRECPLMQAEGLYSAVTTPIEIHGQFQGVLAVGARKERTFSQFEADRMKSASEWLSRCGLTVN</sequence>
<comment type="caution">
    <text evidence="2">The sequence shown here is derived from an EMBL/GenBank/DDBJ whole genome shotgun (WGS) entry which is preliminary data.</text>
</comment>
<name>A0ABT4QEF2_9BACL</name>
<dbReference type="SUPFAM" id="SSF55781">
    <property type="entry name" value="GAF domain-like"/>
    <property type="match status" value="1"/>
</dbReference>
<organism evidence="2 3">
    <name type="scientific">Paenibacillus gyeongsangnamensis</name>
    <dbReference type="NCBI Taxonomy" id="3388067"/>
    <lineage>
        <taxon>Bacteria</taxon>
        <taxon>Bacillati</taxon>
        <taxon>Bacillota</taxon>
        <taxon>Bacilli</taxon>
        <taxon>Bacillales</taxon>
        <taxon>Paenibacillaceae</taxon>
        <taxon>Paenibacillus</taxon>
    </lineage>
</organism>
<dbReference type="RefSeq" id="WP_269883791.1">
    <property type="nucleotide sequence ID" value="NZ_JAQAGZ010000016.1"/>
</dbReference>